<dbReference type="PANTHER" id="PTHR43283:SF3">
    <property type="entry name" value="BETA-LACTAMASE FAMILY PROTEIN (AFU_ORTHOLOGUE AFUA_5G07500)"/>
    <property type="match status" value="1"/>
</dbReference>
<sequence length="465" mass="50342">MSFTHAELEKKLAELIESHHVPGAQLAVLDGDSIIEVAAGVLSLRTGSPVTTDALFLPGSIGKLYTATLVMMLAEEGLIDLDKPVRTYLPDFEVRDQHARDTVTVRDLLSHTSGFDGDVFLDTGRGDDALERYIKEIADLPQIASPGTIWSYSNSGFSVLGRLIEVVGDTVYETALRDRLLTPLGLQHSVVFPEDVIPHPNSVGHVPDPDDRESYVVSPVWGLFRSCGPMGASLVASAGDVIRFALLHLDGGVTADGTRLLAADRVAAAQEPQIRLVDDTVLGEAWGLGWILDHFGDVAVIGHDGNSLGQNAFMRVAPEQRFGFCLQTNVESALSMYRELAAWLFEGQLGVVPRQDPAPLPSRVVTDASRYVGTYRREGLAFEVDQAEDGSLTATIKASHAAAEMQDLPPMDDLPLAPVERDQSFLLKLPISDSDLLAVFFNPDDDSAAPTYLHFGGRAHKRVVV</sequence>
<feature type="domain" description="Beta-lactamase-related" evidence="1">
    <location>
        <begin position="9"/>
        <end position="332"/>
    </location>
</feature>
<dbReference type="Proteomes" id="UP001499882">
    <property type="component" value="Unassembled WGS sequence"/>
</dbReference>
<keyword evidence="3" id="KW-1185">Reference proteome</keyword>
<dbReference type="InterPro" id="IPR050789">
    <property type="entry name" value="Diverse_Enzym_Activities"/>
</dbReference>
<evidence type="ECO:0000259" key="1">
    <source>
        <dbReference type="Pfam" id="PF00144"/>
    </source>
</evidence>
<keyword evidence="2" id="KW-0378">Hydrolase</keyword>
<name>A0ABP8ZEH4_9ACTN</name>
<dbReference type="Gene3D" id="3.40.710.10">
    <property type="entry name" value="DD-peptidase/beta-lactamase superfamily"/>
    <property type="match status" value="1"/>
</dbReference>
<protein>
    <submittedName>
        <fullName evidence="2">Serine hydrolase domain-containing protein</fullName>
    </submittedName>
</protein>
<dbReference type="InterPro" id="IPR012338">
    <property type="entry name" value="Beta-lactam/transpept-like"/>
</dbReference>
<dbReference type="Pfam" id="PF00144">
    <property type="entry name" value="Beta-lactamase"/>
    <property type="match status" value="1"/>
</dbReference>
<evidence type="ECO:0000313" key="2">
    <source>
        <dbReference type="EMBL" id="GAA4754307.1"/>
    </source>
</evidence>
<gene>
    <name evidence="2" type="ORF">GCM10023350_44600</name>
</gene>
<dbReference type="EMBL" id="BAABKN010000030">
    <property type="protein sequence ID" value="GAA4754307.1"/>
    <property type="molecule type" value="Genomic_DNA"/>
</dbReference>
<reference evidence="3" key="1">
    <citation type="journal article" date="2019" name="Int. J. Syst. Evol. Microbiol.">
        <title>The Global Catalogue of Microorganisms (GCM) 10K type strain sequencing project: providing services to taxonomists for standard genome sequencing and annotation.</title>
        <authorList>
            <consortium name="The Broad Institute Genomics Platform"/>
            <consortium name="The Broad Institute Genome Sequencing Center for Infectious Disease"/>
            <person name="Wu L."/>
            <person name="Ma J."/>
        </authorList>
    </citation>
    <scope>NUCLEOTIDE SEQUENCE [LARGE SCALE GENOMIC DNA]</scope>
    <source>
        <strain evidence="3">JCM 18532</strain>
    </source>
</reference>
<dbReference type="RefSeq" id="WP_345529278.1">
    <property type="nucleotide sequence ID" value="NZ_BAABKN010000030.1"/>
</dbReference>
<organism evidence="2 3">
    <name type="scientific">Nocardioides endophyticus</name>
    <dbReference type="NCBI Taxonomy" id="1353775"/>
    <lineage>
        <taxon>Bacteria</taxon>
        <taxon>Bacillati</taxon>
        <taxon>Actinomycetota</taxon>
        <taxon>Actinomycetes</taxon>
        <taxon>Propionibacteriales</taxon>
        <taxon>Nocardioidaceae</taxon>
        <taxon>Nocardioides</taxon>
    </lineage>
</organism>
<accession>A0ABP8ZEH4</accession>
<dbReference type="GO" id="GO:0016787">
    <property type="term" value="F:hydrolase activity"/>
    <property type="evidence" value="ECO:0007669"/>
    <property type="project" value="UniProtKB-KW"/>
</dbReference>
<dbReference type="PANTHER" id="PTHR43283">
    <property type="entry name" value="BETA-LACTAMASE-RELATED"/>
    <property type="match status" value="1"/>
</dbReference>
<comment type="caution">
    <text evidence="2">The sequence shown here is derived from an EMBL/GenBank/DDBJ whole genome shotgun (WGS) entry which is preliminary data.</text>
</comment>
<proteinExistence type="predicted"/>
<evidence type="ECO:0000313" key="3">
    <source>
        <dbReference type="Proteomes" id="UP001499882"/>
    </source>
</evidence>
<dbReference type="InterPro" id="IPR001466">
    <property type="entry name" value="Beta-lactam-related"/>
</dbReference>
<dbReference type="SUPFAM" id="SSF56601">
    <property type="entry name" value="beta-lactamase/transpeptidase-like"/>
    <property type="match status" value="1"/>
</dbReference>